<evidence type="ECO:0000313" key="2">
    <source>
        <dbReference type="EMBL" id="EPQ49771.1"/>
    </source>
</evidence>
<dbReference type="GeneID" id="19303114"/>
<evidence type="ECO:0000256" key="1">
    <source>
        <dbReference type="SAM" id="MobiDB-lite"/>
    </source>
</evidence>
<protein>
    <submittedName>
        <fullName evidence="2">Uncharacterized protein</fullName>
    </submittedName>
</protein>
<proteinExistence type="predicted"/>
<name>S7PPH4_GLOTA</name>
<evidence type="ECO:0000313" key="3">
    <source>
        <dbReference type="Proteomes" id="UP000030669"/>
    </source>
</evidence>
<organism evidence="2 3">
    <name type="scientific">Gloeophyllum trabeum (strain ATCC 11539 / FP-39264 / Madison 617)</name>
    <name type="common">Brown rot fungus</name>
    <dbReference type="NCBI Taxonomy" id="670483"/>
    <lineage>
        <taxon>Eukaryota</taxon>
        <taxon>Fungi</taxon>
        <taxon>Dikarya</taxon>
        <taxon>Basidiomycota</taxon>
        <taxon>Agaricomycotina</taxon>
        <taxon>Agaricomycetes</taxon>
        <taxon>Gloeophyllales</taxon>
        <taxon>Gloeophyllaceae</taxon>
        <taxon>Gloeophyllum</taxon>
    </lineage>
</organism>
<sequence>MPLPAPPPLALCLSRLRRVSGQPPKSRAMKRGRKFVPRASRSRAISPLLDPPNAPSHSRQRRDRNGSHKRVRRAARPRRGVAAPANCIFPPLPLSTLPRNLPLTWNQPGVDKDGTDRRPAGGSSVWVVDAVLVTASLSLSLSRERCLAGSRGGCAARERLWSDRNRSTSRRLRVVALSLSDEQPPLLRAVHSMEATCGTVLRPASGAGALSLGYLDAPS</sequence>
<feature type="compositionally biased region" description="Basic residues" evidence="1">
    <location>
        <begin position="27"/>
        <end position="36"/>
    </location>
</feature>
<feature type="compositionally biased region" description="Basic residues" evidence="1">
    <location>
        <begin position="58"/>
        <end position="79"/>
    </location>
</feature>
<dbReference type="AlphaFoldDB" id="S7PPH4"/>
<feature type="region of interest" description="Disordered" evidence="1">
    <location>
        <begin position="18"/>
        <end position="79"/>
    </location>
</feature>
<keyword evidence="3" id="KW-1185">Reference proteome</keyword>
<dbReference type="Proteomes" id="UP000030669">
    <property type="component" value="Unassembled WGS sequence"/>
</dbReference>
<dbReference type="RefSeq" id="XP_007871773.1">
    <property type="nucleotide sequence ID" value="XM_007873582.1"/>
</dbReference>
<gene>
    <name evidence="2" type="ORF">GLOTRDRAFT_134632</name>
</gene>
<dbReference type="EMBL" id="KB469645">
    <property type="protein sequence ID" value="EPQ49771.1"/>
    <property type="molecule type" value="Genomic_DNA"/>
</dbReference>
<dbReference type="KEGG" id="gtr:GLOTRDRAFT_134632"/>
<reference evidence="2 3" key="1">
    <citation type="journal article" date="2012" name="Science">
        <title>The Paleozoic origin of enzymatic lignin decomposition reconstructed from 31 fungal genomes.</title>
        <authorList>
            <person name="Floudas D."/>
            <person name="Binder M."/>
            <person name="Riley R."/>
            <person name="Barry K."/>
            <person name="Blanchette R.A."/>
            <person name="Henrissat B."/>
            <person name="Martinez A.T."/>
            <person name="Otillar R."/>
            <person name="Spatafora J.W."/>
            <person name="Yadav J.S."/>
            <person name="Aerts A."/>
            <person name="Benoit I."/>
            <person name="Boyd A."/>
            <person name="Carlson A."/>
            <person name="Copeland A."/>
            <person name="Coutinho P.M."/>
            <person name="de Vries R.P."/>
            <person name="Ferreira P."/>
            <person name="Findley K."/>
            <person name="Foster B."/>
            <person name="Gaskell J."/>
            <person name="Glotzer D."/>
            <person name="Gorecki P."/>
            <person name="Heitman J."/>
            <person name="Hesse C."/>
            <person name="Hori C."/>
            <person name="Igarashi K."/>
            <person name="Jurgens J.A."/>
            <person name="Kallen N."/>
            <person name="Kersten P."/>
            <person name="Kohler A."/>
            <person name="Kuees U."/>
            <person name="Kumar T.K.A."/>
            <person name="Kuo A."/>
            <person name="LaButti K."/>
            <person name="Larrondo L.F."/>
            <person name="Lindquist E."/>
            <person name="Ling A."/>
            <person name="Lombard V."/>
            <person name="Lucas S."/>
            <person name="Lundell T."/>
            <person name="Martin R."/>
            <person name="McLaughlin D.J."/>
            <person name="Morgenstern I."/>
            <person name="Morin E."/>
            <person name="Murat C."/>
            <person name="Nagy L.G."/>
            <person name="Nolan M."/>
            <person name="Ohm R.A."/>
            <person name="Patyshakuliyeva A."/>
            <person name="Rokas A."/>
            <person name="Ruiz-Duenas F.J."/>
            <person name="Sabat G."/>
            <person name="Salamov A."/>
            <person name="Samejima M."/>
            <person name="Schmutz J."/>
            <person name="Slot J.C."/>
            <person name="St John F."/>
            <person name="Stenlid J."/>
            <person name="Sun H."/>
            <person name="Sun S."/>
            <person name="Syed K."/>
            <person name="Tsang A."/>
            <person name="Wiebenga A."/>
            <person name="Young D."/>
            <person name="Pisabarro A."/>
            <person name="Eastwood D.C."/>
            <person name="Martin F."/>
            <person name="Cullen D."/>
            <person name="Grigoriev I.V."/>
            <person name="Hibbett D.S."/>
        </authorList>
    </citation>
    <scope>NUCLEOTIDE SEQUENCE [LARGE SCALE GENOMIC DNA]</scope>
    <source>
        <strain evidence="2 3">ATCC 11539</strain>
    </source>
</reference>
<dbReference type="HOGENOM" id="CLU_1261630_0_0_1"/>
<accession>S7PPH4</accession>